<dbReference type="Pfam" id="PF01426">
    <property type="entry name" value="BAH"/>
    <property type="match status" value="1"/>
</dbReference>
<evidence type="ECO:0000259" key="18">
    <source>
        <dbReference type="PROSITE" id="PS51038"/>
    </source>
</evidence>
<keyword evidence="20" id="KW-1185">Reference proteome</keyword>
<evidence type="ECO:0000256" key="10">
    <source>
        <dbReference type="ARBA" id="ARBA00023125"/>
    </source>
</evidence>
<dbReference type="InterPro" id="IPR016197">
    <property type="entry name" value="Chromo-like_dom_sf"/>
</dbReference>
<feature type="active site" evidence="15">
    <location>
        <position position="542"/>
    </location>
</feature>
<dbReference type="GO" id="GO:0003677">
    <property type="term" value="F:DNA binding"/>
    <property type="evidence" value="ECO:0007669"/>
    <property type="project" value="UniProtKB-KW"/>
</dbReference>
<feature type="compositionally biased region" description="Acidic residues" evidence="16">
    <location>
        <begin position="443"/>
        <end position="460"/>
    </location>
</feature>
<name>A0A9Q1R2S6_9SOLA</name>
<evidence type="ECO:0000256" key="2">
    <source>
        <dbReference type="ARBA" id="ARBA00004370"/>
    </source>
</evidence>
<dbReference type="SUPFAM" id="SSF53335">
    <property type="entry name" value="S-adenosyl-L-methionine-dependent methyltransferases"/>
    <property type="match status" value="1"/>
</dbReference>
<dbReference type="InterPro" id="IPR023779">
    <property type="entry name" value="Chromodomain_CS"/>
</dbReference>
<dbReference type="Pfam" id="PF00560">
    <property type="entry name" value="LRR_1"/>
    <property type="match status" value="2"/>
</dbReference>
<dbReference type="InterPro" id="IPR001525">
    <property type="entry name" value="C5_MeTfrase"/>
</dbReference>
<evidence type="ECO:0000256" key="11">
    <source>
        <dbReference type="ARBA" id="ARBA00023136"/>
    </source>
</evidence>
<proteinExistence type="inferred from homology"/>
<evidence type="ECO:0000256" key="6">
    <source>
        <dbReference type="ARBA" id="ARBA00022679"/>
    </source>
</evidence>
<feature type="compositionally biased region" description="Basic and acidic residues" evidence="16">
    <location>
        <begin position="55"/>
        <end position="73"/>
    </location>
</feature>
<feature type="region of interest" description="Disordered" evidence="16">
    <location>
        <begin position="165"/>
        <end position="185"/>
    </location>
</feature>
<feature type="region of interest" description="Disordered" evidence="16">
    <location>
        <begin position="116"/>
        <end position="142"/>
    </location>
</feature>
<keyword evidence="11" id="KW-0472">Membrane</keyword>
<dbReference type="InterPro" id="IPR043151">
    <property type="entry name" value="BAH_sf"/>
</dbReference>
<dbReference type="Gene3D" id="2.30.30.490">
    <property type="match status" value="1"/>
</dbReference>
<dbReference type="GO" id="GO:0044027">
    <property type="term" value="P:negative regulation of gene expression via chromosomal CpG island methylation"/>
    <property type="evidence" value="ECO:0007669"/>
    <property type="project" value="TreeGrafter"/>
</dbReference>
<dbReference type="InterPro" id="IPR023780">
    <property type="entry name" value="Chromo_domain"/>
</dbReference>
<keyword evidence="4 15" id="KW-0489">Methyltransferase</keyword>
<dbReference type="GO" id="GO:0032259">
    <property type="term" value="P:methylation"/>
    <property type="evidence" value="ECO:0007669"/>
    <property type="project" value="UniProtKB-KW"/>
</dbReference>
<evidence type="ECO:0000256" key="5">
    <source>
        <dbReference type="ARBA" id="ARBA00022614"/>
    </source>
</evidence>
<evidence type="ECO:0000256" key="4">
    <source>
        <dbReference type="ARBA" id="ARBA00022603"/>
    </source>
</evidence>
<evidence type="ECO:0000256" key="14">
    <source>
        <dbReference type="ARBA" id="ARBA00047422"/>
    </source>
</evidence>
<comment type="subcellular location">
    <subcellularLocation>
        <location evidence="2">Membrane</location>
    </subcellularLocation>
    <subcellularLocation>
        <location evidence="1">Nucleus</location>
    </subcellularLocation>
</comment>
<dbReference type="SUPFAM" id="SSF52058">
    <property type="entry name" value="L domain-like"/>
    <property type="match status" value="1"/>
</dbReference>
<evidence type="ECO:0000313" key="19">
    <source>
        <dbReference type="EMBL" id="KAJ8539873.1"/>
    </source>
</evidence>
<dbReference type="PANTHER" id="PTHR10629:SF47">
    <property type="entry name" value="CYTOSINE-SPECIFIC METHYLTRANSFERASE"/>
    <property type="match status" value="1"/>
</dbReference>
<keyword evidence="10" id="KW-0238">DNA-binding</keyword>
<sequence length="1075" mass="120406">MTKPEASPASRKSKRLAVVKPDPVEVVPSVDSDFESDIVLSTKKSIRAGNPVVARKSESSDTKAKSRGVEKGESVVADSDFVSESDSSKKLTRRVAVKAEDVVDLPDVDSDFVEDVDETEQGNLKKSLSISPSQRKPKRVENVKDEECVLAGEPVSDVEARQKWPHRYNKGEANGSKSINGQDDSDQLTQAKCHYSRAEVDGLIYYLEDDAHVKAADGEDDYICKIVEFFEAVDGVQYFTAQWFYRAKDTVIKNHDQFINKKRVFLSEIKDDNSIDCLVTKLKIVPVPSNATLQFKENVKSNCDFYYDMKYLLPYSSFISLPPDATSPVSSSSTISSDIDAGEVKDHNLEKKLLDLYSGCGAMSTGLCLGANSKGVKLVTKWAVDLNPYACDSLRLNHPETQVRNEYASDFLSLLKEWVQLCVSCSLVKSTVSPHPLLKVTDEVEEENDDEGEDSGDDKEGEIFEVGELLEVCYGDPNKVNKPGLYFKVRWRGYGSEEDTWEPIDGLSECPKKIKEFVAKGFKANLLPLPGDVDVVCGGPPCQGISGFNRFRNKENPMQDPKNKQLDVYMDIVDFLKPRFVLMENVVDLIKFADGFLGRYALSRLVGMNYQARMGMMAAGAYGLPQFRMRVFMFGAVSSEKLPQYPLPTHKVIVRGVIPTEFESNTVAYDQGEELDLKKELFLGDALSDLPSVENSEPRDEMPYSDDPKSDFQHFIRLGRDGVLGSVLYDHRPLKLNDDDYQRVCQIPKQKGANFRDLPGVRVRSDNKVEWDPAVERVKLPSGKPLVPDYAMSFVGGSSSKPFGRLWWDETVPTVVTRAEPHNQTIIHPLQDRVLTIRENARLQGFPDYYKLIGPIKERYMQVGNAVAVPVARALGYSLATSMKGLSGETPLFSLPRSFPSHEEHNCNESLDLRSCNLLGQIPRSLWNLTDIEYMDLQDNHLEGPVFPQFTSGLQNLNTLLLSDNSLNGEIPSWIFSLPLLRELGLNDNHFSGQLEDFRCNTLVIIELRHNQLKGPLPRSLQNLVNLEILNLLSNNFSGNVDVILFSNLKKLRDLVLSYNSISLTNENKVKSTLP</sequence>
<dbReference type="CDD" id="cd18635">
    <property type="entry name" value="CD_CMT3_like"/>
    <property type="match status" value="1"/>
</dbReference>
<dbReference type="SUPFAM" id="SSF54160">
    <property type="entry name" value="Chromo domain-like"/>
    <property type="match status" value="1"/>
</dbReference>
<feature type="compositionally biased region" description="Polar residues" evidence="16">
    <location>
        <begin position="121"/>
        <end position="134"/>
    </location>
</feature>
<dbReference type="GO" id="GO:0016020">
    <property type="term" value="C:membrane"/>
    <property type="evidence" value="ECO:0007669"/>
    <property type="project" value="UniProtKB-SubCell"/>
</dbReference>
<dbReference type="Pfam" id="PF00385">
    <property type="entry name" value="Chromo"/>
    <property type="match status" value="1"/>
</dbReference>
<dbReference type="EC" id="2.1.1.37" evidence="3"/>
<feature type="region of interest" description="Disordered" evidence="16">
    <location>
        <begin position="438"/>
        <end position="460"/>
    </location>
</feature>
<dbReference type="Gene3D" id="3.80.10.10">
    <property type="entry name" value="Ribonuclease Inhibitor"/>
    <property type="match status" value="2"/>
</dbReference>
<dbReference type="GO" id="GO:0003682">
    <property type="term" value="F:chromatin binding"/>
    <property type="evidence" value="ECO:0007669"/>
    <property type="project" value="InterPro"/>
</dbReference>
<evidence type="ECO:0000256" key="12">
    <source>
        <dbReference type="ARBA" id="ARBA00023180"/>
    </source>
</evidence>
<feature type="region of interest" description="Disordered" evidence="16">
    <location>
        <begin position="45"/>
        <end position="90"/>
    </location>
</feature>
<dbReference type="PROSITE" id="PS50013">
    <property type="entry name" value="CHROMO_2"/>
    <property type="match status" value="1"/>
</dbReference>
<dbReference type="Pfam" id="PF00145">
    <property type="entry name" value="DNA_methylase"/>
    <property type="match status" value="1"/>
</dbReference>
<dbReference type="Gene3D" id="3.90.120.10">
    <property type="entry name" value="DNA Methylase, subunit A, domain 2"/>
    <property type="match status" value="1"/>
</dbReference>
<keyword evidence="5" id="KW-0433">Leucine-rich repeat</keyword>
<evidence type="ECO:0000256" key="15">
    <source>
        <dbReference type="PROSITE-ProRule" id="PRU01016"/>
    </source>
</evidence>
<keyword evidence="7 15" id="KW-0949">S-adenosyl-L-methionine</keyword>
<dbReference type="AlphaFoldDB" id="A0A9Q1R2S6"/>
<dbReference type="PROSITE" id="PS51679">
    <property type="entry name" value="SAM_MT_C5"/>
    <property type="match status" value="1"/>
</dbReference>
<evidence type="ECO:0000256" key="1">
    <source>
        <dbReference type="ARBA" id="ARBA00004123"/>
    </source>
</evidence>
<evidence type="ECO:0000259" key="17">
    <source>
        <dbReference type="PROSITE" id="PS50013"/>
    </source>
</evidence>
<dbReference type="FunFam" id="3.90.120.10:FF:000003">
    <property type="entry name" value="DNA (cytosine-5)-methyltransferase 1"/>
    <property type="match status" value="1"/>
</dbReference>
<protein>
    <recommendedName>
        <fullName evidence="3">DNA (cytosine-5-)-methyltransferase</fullName>
        <ecNumber evidence="3">2.1.1.37</ecNumber>
    </recommendedName>
</protein>
<dbReference type="InterPro" id="IPR018117">
    <property type="entry name" value="C5_DNA_meth_AS"/>
</dbReference>
<dbReference type="GO" id="GO:0003886">
    <property type="term" value="F:DNA (cytosine-5-)-methyltransferase activity"/>
    <property type="evidence" value="ECO:0007669"/>
    <property type="project" value="UniProtKB-EC"/>
</dbReference>
<feature type="domain" description="Chromo" evidence="17">
    <location>
        <begin position="464"/>
        <end position="517"/>
    </location>
</feature>
<keyword evidence="6 15" id="KW-0808">Transferase</keyword>
<dbReference type="PROSITE" id="PS51038">
    <property type="entry name" value="BAH"/>
    <property type="match status" value="1"/>
</dbReference>
<keyword evidence="9" id="KW-0677">Repeat</keyword>
<evidence type="ECO:0000313" key="20">
    <source>
        <dbReference type="Proteomes" id="UP001152561"/>
    </source>
</evidence>
<keyword evidence="13" id="KW-0539">Nucleus</keyword>
<dbReference type="GO" id="GO:0005634">
    <property type="term" value="C:nucleus"/>
    <property type="evidence" value="ECO:0007669"/>
    <property type="project" value="UniProtKB-SubCell"/>
</dbReference>
<keyword evidence="8" id="KW-0732">Signal</keyword>
<organism evidence="19 20">
    <name type="scientific">Anisodus acutangulus</name>
    <dbReference type="NCBI Taxonomy" id="402998"/>
    <lineage>
        <taxon>Eukaryota</taxon>
        <taxon>Viridiplantae</taxon>
        <taxon>Streptophyta</taxon>
        <taxon>Embryophyta</taxon>
        <taxon>Tracheophyta</taxon>
        <taxon>Spermatophyta</taxon>
        <taxon>Magnoliopsida</taxon>
        <taxon>eudicotyledons</taxon>
        <taxon>Gunneridae</taxon>
        <taxon>Pentapetalae</taxon>
        <taxon>asterids</taxon>
        <taxon>lamiids</taxon>
        <taxon>Solanales</taxon>
        <taxon>Solanaceae</taxon>
        <taxon>Solanoideae</taxon>
        <taxon>Hyoscyameae</taxon>
        <taxon>Anisodus</taxon>
    </lineage>
</organism>
<dbReference type="OrthoDB" id="5376140at2759"/>
<evidence type="ECO:0000256" key="16">
    <source>
        <dbReference type="SAM" id="MobiDB-lite"/>
    </source>
</evidence>
<accession>A0A9Q1R2S6</accession>
<dbReference type="InterPro" id="IPR001025">
    <property type="entry name" value="BAH_dom"/>
</dbReference>
<dbReference type="InterPro" id="IPR032675">
    <property type="entry name" value="LRR_dom_sf"/>
</dbReference>
<dbReference type="FunFam" id="2.30.30.490:FF:000011">
    <property type="entry name" value="DNA (cytosine-5)-methyltransferase 1"/>
    <property type="match status" value="1"/>
</dbReference>
<dbReference type="InterPro" id="IPR029063">
    <property type="entry name" value="SAM-dependent_MTases_sf"/>
</dbReference>
<dbReference type="SMART" id="SM00439">
    <property type="entry name" value="BAH"/>
    <property type="match status" value="1"/>
</dbReference>
<dbReference type="PANTHER" id="PTHR10629">
    <property type="entry name" value="CYTOSINE-SPECIFIC METHYLTRANSFERASE"/>
    <property type="match status" value="1"/>
</dbReference>
<dbReference type="Proteomes" id="UP001152561">
    <property type="component" value="Unassembled WGS sequence"/>
</dbReference>
<feature type="compositionally biased region" description="Polar residues" evidence="16">
    <location>
        <begin position="175"/>
        <end position="185"/>
    </location>
</feature>
<keyword evidence="12" id="KW-0325">Glycoprotein</keyword>
<evidence type="ECO:0000256" key="8">
    <source>
        <dbReference type="ARBA" id="ARBA00022729"/>
    </source>
</evidence>
<reference evidence="20" key="1">
    <citation type="journal article" date="2023" name="Proc. Natl. Acad. Sci. U.S.A.">
        <title>Genomic and structural basis for evolution of tropane alkaloid biosynthesis.</title>
        <authorList>
            <person name="Wanga Y.-J."/>
            <person name="Taina T."/>
            <person name="Yua J.-Y."/>
            <person name="Lia J."/>
            <person name="Xua B."/>
            <person name="Chenc J."/>
            <person name="D'Auriad J.C."/>
            <person name="Huanga J.-P."/>
            <person name="Huanga S.-X."/>
        </authorList>
    </citation>
    <scope>NUCLEOTIDE SEQUENCE [LARGE SCALE GENOMIC DNA]</scope>
    <source>
        <strain evidence="20">cv. KIB-2019</strain>
    </source>
</reference>
<dbReference type="CDD" id="cd04716">
    <property type="entry name" value="BAH_plantDCM_I"/>
    <property type="match status" value="1"/>
</dbReference>
<dbReference type="FunFam" id="3.80.10.10:FF:000041">
    <property type="entry name" value="LRR receptor-like serine/threonine-protein kinase ERECTA"/>
    <property type="match status" value="1"/>
</dbReference>
<comment type="catalytic activity">
    <reaction evidence="14">
        <text>a 2'-deoxycytidine in DNA + S-adenosyl-L-methionine = a 5-methyl-2'-deoxycytidine in DNA + S-adenosyl-L-homocysteine + H(+)</text>
        <dbReference type="Rhea" id="RHEA:13681"/>
        <dbReference type="Rhea" id="RHEA-COMP:11369"/>
        <dbReference type="Rhea" id="RHEA-COMP:11370"/>
        <dbReference type="ChEBI" id="CHEBI:15378"/>
        <dbReference type="ChEBI" id="CHEBI:57856"/>
        <dbReference type="ChEBI" id="CHEBI:59789"/>
        <dbReference type="ChEBI" id="CHEBI:85452"/>
        <dbReference type="ChEBI" id="CHEBI:85454"/>
        <dbReference type="EC" id="2.1.1.37"/>
    </reaction>
</comment>
<dbReference type="SMART" id="SM00298">
    <property type="entry name" value="CHROMO"/>
    <property type="match status" value="1"/>
</dbReference>
<dbReference type="InterPro" id="IPR000953">
    <property type="entry name" value="Chromo/chromo_shadow_dom"/>
</dbReference>
<dbReference type="InterPro" id="IPR050390">
    <property type="entry name" value="C5-Methyltransferase"/>
</dbReference>
<evidence type="ECO:0000256" key="7">
    <source>
        <dbReference type="ARBA" id="ARBA00022691"/>
    </source>
</evidence>
<evidence type="ECO:0000256" key="9">
    <source>
        <dbReference type="ARBA" id="ARBA00022737"/>
    </source>
</evidence>
<feature type="domain" description="BAH" evidence="18">
    <location>
        <begin position="203"/>
        <end position="322"/>
    </location>
</feature>
<dbReference type="PROSITE" id="PS00598">
    <property type="entry name" value="CHROMO_1"/>
    <property type="match status" value="1"/>
</dbReference>
<dbReference type="Gene3D" id="3.40.50.150">
    <property type="entry name" value="Vaccinia Virus protein VP39"/>
    <property type="match status" value="2"/>
</dbReference>
<gene>
    <name evidence="19" type="ORF">K7X08_014125</name>
</gene>
<dbReference type="PROSITE" id="PS00094">
    <property type="entry name" value="C5_MTASE_1"/>
    <property type="match status" value="1"/>
</dbReference>
<dbReference type="InterPro" id="IPR001611">
    <property type="entry name" value="Leu-rich_rpt"/>
</dbReference>
<comment type="similarity">
    <text evidence="15">Belongs to the class I-like SAM-binding methyltransferase superfamily. C5-methyltransferase family.</text>
</comment>
<evidence type="ECO:0000256" key="3">
    <source>
        <dbReference type="ARBA" id="ARBA00011975"/>
    </source>
</evidence>
<comment type="caution">
    <text evidence="19">The sequence shown here is derived from an EMBL/GenBank/DDBJ whole genome shotgun (WGS) entry which is preliminary data.</text>
</comment>
<dbReference type="PRINTS" id="PR00105">
    <property type="entry name" value="C5METTRFRASE"/>
</dbReference>
<evidence type="ECO:0000256" key="13">
    <source>
        <dbReference type="ARBA" id="ARBA00023242"/>
    </source>
</evidence>
<dbReference type="EMBL" id="JAJAGQ010000016">
    <property type="protein sequence ID" value="KAJ8539873.1"/>
    <property type="molecule type" value="Genomic_DNA"/>
</dbReference>